<feature type="domain" description="DUF6265" evidence="3">
    <location>
        <begin position="24"/>
        <end position="130"/>
    </location>
</feature>
<comment type="caution">
    <text evidence="4">The sequence shown here is derived from an EMBL/GenBank/DDBJ whole genome shotgun (WGS) entry which is preliminary data.</text>
</comment>
<reference evidence="4 5" key="1">
    <citation type="submission" date="2019-04" db="EMBL/GenBank/DDBJ databases">
        <title>Sphingobacterium olei sp. nov., isolated from oil-contaminated soil.</title>
        <authorList>
            <person name="Liu B."/>
        </authorList>
    </citation>
    <scope>NUCLEOTIDE SEQUENCE [LARGE SCALE GENOMIC DNA]</scope>
    <source>
        <strain evidence="4 5">Y3L14</strain>
    </source>
</reference>
<dbReference type="InterPro" id="IPR011008">
    <property type="entry name" value="Dimeric_a/b-barrel"/>
</dbReference>
<gene>
    <name evidence="4" type="ORF">FAZ19_13285</name>
</gene>
<protein>
    <recommendedName>
        <fullName evidence="6">YCII-related domain-containing protein</fullName>
    </recommendedName>
</protein>
<dbReference type="Pfam" id="PF19780">
    <property type="entry name" value="DUF6265"/>
    <property type="match status" value="1"/>
</dbReference>
<comment type="similarity">
    <text evidence="1">Belongs to the YciI family.</text>
</comment>
<keyword evidence="5" id="KW-1185">Reference proteome</keyword>
<dbReference type="EMBL" id="SUKA01000004">
    <property type="protein sequence ID" value="TJY64181.1"/>
    <property type="molecule type" value="Genomic_DNA"/>
</dbReference>
<dbReference type="AlphaFoldDB" id="A0A4U0GY98"/>
<name>A0A4U0GY98_9SPHI</name>
<evidence type="ECO:0000313" key="5">
    <source>
        <dbReference type="Proteomes" id="UP000309872"/>
    </source>
</evidence>
<evidence type="ECO:0000259" key="3">
    <source>
        <dbReference type="Pfam" id="PF19780"/>
    </source>
</evidence>
<dbReference type="SUPFAM" id="SSF54909">
    <property type="entry name" value="Dimeric alpha+beta barrel"/>
    <property type="match status" value="1"/>
</dbReference>
<dbReference type="InterPro" id="IPR005545">
    <property type="entry name" value="YCII"/>
</dbReference>
<sequence length="287" mass="32948">MKYLLVFLTVLLTQRSISQTIFPDFLEGTWKRKDKNHYEHWDRLNSRTFKGFSYMLKNGSITVTEYATIHQRKEKEIVYSVAVKGQNSGKTVNFKQTLSDTALVFENQAHDFPKKIIYKKLTDSEVLVQISDGGQKIYSYTLLKENTRNTTLDSNNTNPNYNYTLAEKLGADNYGMKKYILVVLKTGSNQTNDKEFINNTFRGHLDNINNLVEQGKLIVAGPLEQNERTFRGIFILNVDSMAEANEILLTDPAIQENLLAYELFNWYGSAALPEYLPSADKVWKLSP</sequence>
<dbReference type="OrthoDB" id="8481699at2"/>
<evidence type="ECO:0008006" key="6">
    <source>
        <dbReference type="Google" id="ProtNLM"/>
    </source>
</evidence>
<dbReference type="InterPro" id="IPR046232">
    <property type="entry name" value="DUF6265"/>
</dbReference>
<dbReference type="Gene3D" id="3.30.70.1060">
    <property type="entry name" value="Dimeric alpha+beta barrel"/>
    <property type="match status" value="1"/>
</dbReference>
<dbReference type="Pfam" id="PF03795">
    <property type="entry name" value="YCII"/>
    <property type="match status" value="1"/>
</dbReference>
<dbReference type="Proteomes" id="UP000309872">
    <property type="component" value="Unassembled WGS sequence"/>
</dbReference>
<accession>A0A4U0GY98</accession>
<dbReference type="RefSeq" id="WP_136821241.1">
    <property type="nucleotide sequence ID" value="NZ_BMJX01000004.1"/>
</dbReference>
<evidence type="ECO:0000313" key="4">
    <source>
        <dbReference type="EMBL" id="TJY64181.1"/>
    </source>
</evidence>
<proteinExistence type="inferred from homology"/>
<feature type="domain" description="YCII-related" evidence="2">
    <location>
        <begin position="198"/>
        <end position="266"/>
    </location>
</feature>
<evidence type="ECO:0000256" key="1">
    <source>
        <dbReference type="ARBA" id="ARBA00007689"/>
    </source>
</evidence>
<evidence type="ECO:0000259" key="2">
    <source>
        <dbReference type="Pfam" id="PF03795"/>
    </source>
</evidence>
<organism evidence="4 5">
    <name type="scientific">Sphingobacterium alkalisoli</name>
    <dbReference type="NCBI Taxonomy" id="1874115"/>
    <lineage>
        <taxon>Bacteria</taxon>
        <taxon>Pseudomonadati</taxon>
        <taxon>Bacteroidota</taxon>
        <taxon>Sphingobacteriia</taxon>
        <taxon>Sphingobacteriales</taxon>
        <taxon>Sphingobacteriaceae</taxon>
        <taxon>Sphingobacterium</taxon>
    </lineage>
</organism>